<dbReference type="RefSeq" id="WP_346751072.1">
    <property type="nucleotide sequence ID" value="NZ_JAUJEA010000002.1"/>
</dbReference>
<dbReference type="EMBL" id="JAUJEA010000002">
    <property type="protein sequence ID" value="MDN5201044.1"/>
    <property type="molecule type" value="Genomic_DNA"/>
</dbReference>
<keyword evidence="4" id="KW-1185">Reference proteome</keyword>
<evidence type="ECO:0000256" key="1">
    <source>
        <dbReference type="SAM" id="MobiDB-lite"/>
    </source>
</evidence>
<dbReference type="Proteomes" id="UP001172082">
    <property type="component" value="Unassembled WGS sequence"/>
</dbReference>
<reference evidence="3" key="1">
    <citation type="submission" date="2023-06" db="EMBL/GenBank/DDBJ databases">
        <title>Genomic of Parafulvivirga corallium.</title>
        <authorList>
            <person name="Wang G."/>
        </authorList>
    </citation>
    <scope>NUCLEOTIDE SEQUENCE</scope>
    <source>
        <strain evidence="3">BMA10</strain>
    </source>
</reference>
<dbReference type="Pfam" id="PF06439">
    <property type="entry name" value="3keto-disac_hyd"/>
    <property type="match status" value="1"/>
</dbReference>
<evidence type="ECO:0000259" key="2">
    <source>
        <dbReference type="Pfam" id="PF06439"/>
    </source>
</evidence>
<dbReference type="Gene3D" id="2.60.120.560">
    <property type="entry name" value="Exo-inulinase, domain 1"/>
    <property type="match status" value="1"/>
</dbReference>
<dbReference type="InterPro" id="IPR010496">
    <property type="entry name" value="AL/BT2_dom"/>
</dbReference>
<organism evidence="3 4">
    <name type="scientific">Splendidivirga corallicola</name>
    <dbReference type="NCBI Taxonomy" id="3051826"/>
    <lineage>
        <taxon>Bacteria</taxon>
        <taxon>Pseudomonadati</taxon>
        <taxon>Bacteroidota</taxon>
        <taxon>Cytophagia</taxon>
        <taxon>Cytophagales</taxon>
        <taxon>Splendidivirgaceae</taxon>
        <taxon>Splendidivirga</taxon>
    </lineage>
</organism>
<evidence type="ECO:0000313" key="3">
    <source>
        <dbReference type="EMBL" id="MDN5201044.1"/>
    </source>
</evidence>
<evidence type="ECO:0000313" key="4">
    <source>
        <dbReference type="Proteomes" id="UP001172082"/>
    </source>
</evidence>
<gene>
    <name evidence="3" type="ORF">QQ008_06720</name>
</gene>
<comment type="caution">
    <text evidence="3">The sequence shown here is derived from an EMBL/GenBank/DDBJ whole genome shotgun (WGS) entry which is preliminary data.</text>
</comment>
<accession>A0ABT8KLD2</accession>
<feature type="compositionally biased region" description="Low complexity" evidence="1">
    <location>
        <begin position="24"/>
        <end position="34"/>
    </location>
</feature>
<sequence length="257" mass="29033">MKIRSIYLAILLAGLFSCNSPKTNNSSENASSEAVPEETKKDNVLSAVEKEEGWLLLFDGESSEGWRGFNQKTLPSGWIVESGTLKSLGQGGDIGGDIVYGAQEFENFELYLEWKISEGGNSGIFYHVLEGDQYEAPYQNAPEYQLVDDLGFPGKLEEWQKVGADYAMYYTDSANKIIRPAGEWNSSRIKFDGGKVEYWLNGKMTVSFEAWSDDWYKRKQSGKWKNYADYAMAKKGLIGLQDHGSFIWFRNIKIKAL</sequence>
<dbReference type="PROSITE" id="PS51257">
    <property type="entry name" value="PROKAR_LIPOPROTEIN"/>
    <property type="match status" value="1"/>
</dbReference>
<feature type="region of interest" description="Disordered" evidence="1">
    <location>
        <begin position="23"/>
        <end position="43"/>
    </location>
</feature>
<protein>
    <submittedName>
        <fullName evidence="3">DUF1080 domain-containing protein</fullName>
    </submittedName>
</protein>
<name>A0ABT8KLD2_9BACT</name>
<feature type="domain" description="3-keto-alpha-glucoside-1,2-lyase/3-keto-2-hydroxy-glucal hydratase" evidence="2">
    <location>
        <begin position="53"/>
        <end position="255"/>
    </location>
</feature>
<proteinExistence type="predicted"/>